<organism evidence="2 3">
    <name type="scientific">Neolecta irregularis (strain DAH-3)</name>
    <dbReference type="NCBI Taxonomy" id="1198029"/>
    <lineage>
        <taxon>Eukaryota</taxon>
        <taxon>Fungi</taxon>
        <taxon>Dikarya</taxon>
        <taxon>Ascomycota</taxon>
        <taxon>Taphrinomycotina</taxon>
        <taxon>Neolectales</taxon>
        <taxon>Neolectaceae</taxon>
        <taxon>Neolecta</taxon>
    </lineage>
</organism>
<feature type="region of interest" description="Disordered" evidence="1">
    <location>
        <begin position="73"/>
        <end position="100"/>
    </location>
</feature>
<sequence>MIWDPQIYWEDLDISFSFTEPLPPWLSWSPLSRSLHGVPPPAEEGSETLLAITAEYITFGIHHTLSAKVPLDCCPPSDADPEDASPDEDVEDEDFSSDTRVQPFAMSQNWGPNSMPLTPMLSPMGSQYLSPTFVHPQAAFFTPPLTAKNTAFDEHHLGELASPFMPNRHE</sequence>
<comment type="caution">
    <text evidence="2">The sequence shown here is derived from an EMBL/GenBank/DDBJ whole genome shotgun (WGS) entry which is preliminary data.</text>
</comment>
<reference evidence="2 3" key="1">
    <citation type="submission" date="2016-04" db="EMBL/GenBank/DDBJ databases">
        <title>Evolutionary innovation and constraint leading to complex multicellularity in the Ascomycota.</title>
        <authorList>
            <person name="Cisse O."/>
            <person name="Nguyen A."/>
            <person name="Hewitt D.A."/>
            <person name="Jedd G."/>
            <person name="Stajich J.E."/>
        </authorList>
    </citation>
    <scope>NUCLEOTIDE SEQUENCE [LARGE SCALE GENOMIC DNA]</scope>
    <source>
        <strain evidence="2 3">DAH-3</strain>
    </source>
</reference>
<proteinExistence type="predicted"/>
<dbReference type="AlphaFoldDB" id="A0A1U7LK15"/>
<name>A0A1U7LK15_NEOID</name>
<gene>
    <name evidence="2" type="ORF">NEOLI_005090</name>
</gene>
<dbReference type="EMBL" id="LXFE01002390">
    <property type="protein sequence ID" value="OLL23006.1"/>
    <property type="molecule type" value="Genomic_DNA"/>
</dbReference>
<keyword evidence="3" id="KW-1185">Reference proteome</keyword>
<protein>
    <submittedName>
        <fullName evidence="2">Uncharacterized protein</fullName>
    </submittedName>
</protein>
<evidence type="ECO:0000313" key="2">
    <source>
        <dbReference type="EMBL" id="OLL23006.1"/>
    </source>
</evidence>
<dbReference type="Proteomes" id="UP000186594">
    <property type="component" value="Unassembled WGS sequence"/>
</dbReference>
<accession>A0A1U7LK15</accession>
<evidence type="ECO:0000313" key="3">
    <source>
        <dbReference type="Proteomes" id="UP000186594"/>
    </source>
</evidence>
<evidence type="ECO:0000256" key="1">
    <source>
        <dbReference type="SAM" id="MobiDB-lite"/>
    </source>
</evidence>
<feature type="compositionally biased region" description="Acidic residues" evidence="1">
    <location>
        <begin position="79"/>
        <end position="96"/>
    </location>
</feature>